<name>A0AAD9NDT5_9ANNE</name>
<dbReference type="SUPFAM" id="SSF50729">
    <property type="entry name" value="PH domain-like"/>
    <property type="match status" value="1"/>
</dbReference>
<evidence type="ECO:0000313" key="3">
    <source>
        <dbReference type="EMBL" id="KAK2164606.1"/>
    </source>
</evidence>
<comment type="caution">
    <text evidence="3">The sequence shown here is derived from an EMBL/GenBank/DDBJ whole genome shotgun (WGS) entry which is preliminary data.</text>
</comment>
<dbReference type="GO" id="GO:0005737">
    <property type="term" value="C:cytoplasm"/>
    <property type="evidence" value="ECO:0007669"/>
    <property type="project" value="TreeGrafter"/>
</dbReference>
<evidence type="ECO:0000259" key="2">
    <source>
        <dbReference type="PROSITE" id="PS51064"/>
    </source>
</evidence>
<dbReference type="InterPro" id="IPR050996">
    <property type="entry name" value="Docking_Protein_DOK"/>
</dbReference>
<sequence length="238" mass="26714">MFDVTLLRNSKTHFCGQYLLRVTTDALELHTTLDGRNNLVSWKVEALRRYGQDDGKFSFEAGRSAETGEGIFIFQTDKAADIYRQVHAIAQTIAAGNSKHGHWHANAVREGSVLIVSQPVVKSNKSRAKPKAIFNDVYDPVQDLQDSKLSSIRAPQPLPRQHPQNRLTKSDSYASDSDREPSVKEVSSSLDSAEASSVYNLSSRLATDNTQTLDYIYEEKGLTQSFRQFLKERKSENC</sequence>
<dbReference type="InterPro" id="IPR011993">
    <property type="entry name" value="PH-like_dom_sf"/>
</dbReference>
<dbReference type="InterPro" id="IPR002404">
    <property type="entry name" value="IRS_PTB"/>
</dbReference>
<evidence type="ECO:0000313" key="4">
    <source>
        <dbReference type="Proteomes" id="UP001208570"/>
    </source>
</evidence>
<dbReference type="Gene3D" id="2.30.29.30">
    <property type="entry name" value="Pleckstrin-homology domain (PH domain)/Phosphotyrosine-binding domain (PTB)"/>
    <property type="match status" value="1"/>
</dbReference>
<dbReference type="PANTHER" id="PTHR21258:SF62">
    <property type="entry name" value="INSULIN RECEPTOR SUBSTRATE 1"/>
    <property type="match status" value="1"/>
</dbReference>
<dbReference type="PROSITE" id="PS51064">
    <property type="entry name" value="IRS_PTB"/>
    <property type="match status" value="1"/>
</dbReference>
<dbReference type="SMART" id="SM00310">
    <property type="entry name" value="PTBI"/>
    <property type="match status" value="1"/>
</dbReference>
<keyword evidence="4" id="KW-1185">Reference proteome</keyword>
<protein>
    <recommendedName>
        <fullName evidence="2">IRS-type PTB domain-containing protein</fullName>
    </recommendedName>
</protein>
<organism evidence="3 4">
    <name type="scientific">Paralvinella palmiformis</name>
    <dbReference type="NCBI Taxonomy" id="53620"/>
    <lineage>
        <taxon>Eukaryota</taxon>
        <taxon>Metazoa</taxon>
        <taxon>Spiralia</taxon>
        <taxon>Lophotrochozoa</taxon>
        <taxon>Annelida</taxon>
        <taxon>Polychaeta</taxon>
        <taxon>Sedentaria</taxon>
        <taxon>Canalipalpata</taxon>
        <taxon>Terebellida</taxon>
        <taxon>Terebelliformia</taxon>
        <taxon>Alvinellidae</taxon>
        <taxon>Paralvinella</taxon>
    </lineage>
</organism>
<gene>
    <name evidence="3" type="ORF">LSH36_61g06013</name>
</gene>
<feature type="domain" description="IRS-type PTB" evidence="2">
    <location>
        <begin position="1"/>
        <end position="100"/>
    </location>
</feature>
<accession>A0AAD9NDT5</accession>
<reference evidence="3" key="1">
    <citation type="journal article" date="2023" name="Mol. Biol. Evol.">
        <title>Third-Generation Sequencing Reveals the Adaptive Role of the Epigenome in Three Deep-Sea Polychaetes.</title>
        <authorList>
            <person name="Perez M."/>
            <person name="Aroh O."/>
            <person name="Sun Y."/>
            <person name="Lan Y."/>
            <person name="Juniper S.K."/>
            <person name="Young C.R."/>
            <person name="Angers B."/>
            <person name="Qian P.Y."/>
        </authorList>
    </citation>
    <scope>NUCLEOTIDE SEQUENCE</scope>
    <source>
        <strain evidence="3">P08H-3</strain>
    </source>
</reference>
<dbReference type="EMBL" id="JAODUP010000061">
    <property type="protein sequence ID" value="KAK2164606.1"/>
    <property type="molecule type" value="Genomic_DNA"/>
</dbReference>
<dbReference type="SMART" id="SM01244">
    <property type="entry name" value="IRS"/>
    <property type="match status" value="1"/>
</dbReference>
<evidence type="ECO:0000256" key="1">
    <source>
        <dbReference type="SAM" id="MobiDB-lite"/>
    </source>
</evidence>
<dbReference type="AlphaFoldDB" id="A0AAD9NDT5"/>
<dbReference type="Proteomes" id="UP001208570">
    <property type="component" value="Unassembled WGS sequence"/>
</dbReference>
<proteinExistence type="predicted"/>
<dbReference type="Pfam" id="PF02174">
    <property type="entry name" value="IRS"/>
    <property type="match status" value="1"/>
</dbReference>
<feature type="region of interest" description="Disordered" evidence="1">
    <location>
        <begin position="150"/>
        <end position="189"/>
    </location>
</feature>
<dbReference type="GO" id="GO:0007169">
    <property type="term" value="P:cell surface receptor protein tyrosine kinase signaling pathway"/>
    <property type="evidence" value="ECO:0007669"/>
    <property type="project" value="TreeGrafter"/>
</dbReference>
<dbReference type="PANTHER" id="PTHR21258">
    <property type="entry name" value="DOCKING PROTEIN RELATED"/>
    <property type="match status" value="1"/>
</dbReference>
<feature type="compositionally biased region" description="Polar residues" evidence="1">
    <location>
        <begin position="162"/>
        <end position="175"/>
    </location>
</feature>